<dbReference type="InterPro" id="IPR013655">
    <property type="entry name" value="PAS_fold_3"/>
</dbReference>
<dbReference type="RefSeq" id="WP_093148718.1">
    <property type="nucleotide sequence ID" value="NZ_FNBW01000003.1"/>
</dbReference>
<dbReference type="EMBL" id="FNBW01000003">
    <property type="protein sequence ID" value="SDF37557.1"/>
    <property type="molecule type" value="Genomic_DNA"/>
</dbReference>
<keyword evidence="8" id="KW-0418">Kinase</keyword>
<evidence type="ECO:0000256" key="8">
    <source>
        <dbReference type="ARBA" id="ARBA00022777"/>
    </source>
</evidence>
<keyword evidence="3" id="KW-0597">Phosphoprotein</keyword>
<accession>A0A8G2BFC7</accession>
<dbReference type="Gene3D" id="3.30.565.10">
    <property type="entry name" value="Histidine kinase-like ATPase, C-terminal domain"/>
    <property type="match status" value="1"/>
</dbReference>
<dbReference type="InterPro" id="IPR011102">
    <property type="entry name" value="Sig_transdc_His_kinase_HWE"/>
</dbReference>
<dbReference type="InterPro" id="IPR029063">
    <property type="entry name" value="SAM-dependent_MTases_sf"/>
</dbReference>
<dbReference type="InterPro" id="IPR050903">
    <property type="entry name" value="Bact_Chemotaxis_MeTrfase"/>
</dbReference>
<dbReference type="Gene3D" id="3.40.50.150">
    <property type="entry name" value="Vaccinia Virus protein VP39"/>
    <property type="match status" value="1"/>
</dbReference>
<dbReference type="Pfam" id="PF03705">
    <property type="entry name" value="CheR_N"/>
    <property type="match status" value="1"/>
</dbReference>
<dbReference type="PRINTS" id="PR00996">
    <property type="entry name" value="CHERMTFRASE"/>
</dbReference>
<keyword evidence="17" id="KW-1185">Reference proteome</keyword>
<dbReference type="GO" id="GO:0008757">
    <property type="term" value="F:S-adenosylmethionine-dependent methyltransferase activity"/>
    <property type="evidence" value="ECO:0007669"/>
    <property type="project" value="InterPro"/>
</dbReference>
<dbReference type="InterPro" id="IPR035909">
    <property type="entry name" value="CheB_C"/>
</dbReference>
<dbReference type="Pfam" id="PF01739">
    <property type="entry name" value="CheR"/>
    <property type="match status" value="1"/>
</dbReference>
<dbReference type="SUPFAM" id="SSF47757">
    <property type="entry name" value="Chemotaxis receptor methyltransferase CheR, N-terminal domain"/>
    <property type="match status" value="1"/>
</dbReference>
<evidence type="ECO:0000259" key="13">
    <source>
        <dbReference type="PROSITE" id="PS50113"/>
    </source>
</evidence>
<evidence type="ECO:0000256" key="4">
    <source>
        <dbReference type="ARBA" id="ARBA00022630"/>
    </source>
</evidence>
<dbReference type="Pfam" id="PF13596">
    <property type="entry name" value="PAS_10"/>
    <property type="match status" value="1"/>
</dbReference>
<gene>
    <name evidence="16" type="ORF">SAMN05660686_01064</name>
</gene>
<dbReference type="GO" id="GO:0005737">
    <property type="term" value="C:cytoplasm"/>
    <property type="evidence" value="ECO:0007669"/>
    <property type="project" value="InterPro"/>
</dbReference>
<feature type="domain" description="CheR-type methyltransferase" evidence="15">
    <location>
        <begin position="228"/>
        <end position="468"/>
    </location>
</feature>
<feature type="active site" evidence="10">
    <location>
        <position position="151"/>
    </location>
</feature>
<dbReference type="OrthoDB" id="5287260at2"/>
<dbReference type="SMART" id="SM00911">
    <property type="entry name" value="HWE_HK"/>
    <property type="match status" value="1"/>
</dbReference>
<sequence>MPDDQDAPPTRHDDDGGPAADAPFPIVAVGASAGGLDAFRRFLEAVPESSGMAFLLIQHLDPNHESVMADLLDRHSRMPVRSAADDIRIAPGTVYVIPSNCYLRVVDLTIMLERPVAPRGVRMPIDYCFRSLAETLHERAVGIVLTGNGSDGTAGLREIKATGGLTLVQDPETADYDGMPRSAIGAGVADFVAPIAEMPGLLARYAGHPFIAAPEATGKVSEEEPAAFQALLGLLRSQTDHDFSSYRPATLNRRIRRRMGLAQVQTMRQYLVRLRNDREEVHSLAGDLLIGVTRFFRDPEAWDLLAKTVIRPMIGGHIDDQPVRVWVAGCSTGEEAVSVAILLAEAFERRGMEPRFQIFATDIDRRAVDTAREADFPASIADDVTPERLQRHFIEDNGRYVLGKRLRDLILFARQDLISDPPFSKLDLIICRNVMIYLDAEVQSRILRMFHFALKQGGHLFLGSSETVGKQARFYTTLSKEWRLYRCIGEKHSERVTLPHTLSDVQGGVRSSDNRASARMQSYRHSSIDLAKNAMISRFVPASILVNQRNDAIYFHGPVRDYLDFPPGEPTRDVTLMALDGLRTRMRVALKLAFETCEVQTMTAHRVRRSGRELTVRITAEPVRLQSDQWAVLLYLEDIGEPRPIEPASEVAPDEQTAVQRLEFDLQITRDELTAAVEQLEASNEELRASNEEVTSTNEELQSSNEELETSREELQSLNEELSTVNNQLESKIGELERVNNDISNLINSTQLAVLFLDKSLVIRRFTPSAADLLRILESDIGRPISDLSVRVNDPTLYEDVDRCVTTLATLSAHVSSIDGRWFHRQVLPYRTSDSRIEGVLITYGDISELYRETELRGTRERQQRAVANIGRIGLTDAPLSFLFDAAARCLVDGLGCDMAKVLRHRPEHHDLMLVAQRGFRDVEVNVSSVPDSNTSQGGYTLLSRQPVVVTDLPNETRFQGPELLTRSGVKSGISVLIGTEADPWGVLGVHATDIKQFTDDDVAFVQAVANVLHGVITNAAFKQQLLENSERLRLALEAGRIATWDWDPRSDLAQWDDRLYTMLGLQPGAIPPSVEKFHSFIHPEDRDFVLREQTQAVERGEVFDVEFRIIDTAGRERWLVSKGKMFIGRADGPHLIGLSYDITDLKQSATRLATLLAELDHRVQNMLTVMGSIVNLADKEEHVASFKTNLRQRLLSLARTHSMLSHAQFDGASLRTRIVEECAPYSAKMVDRVRFEGKDIRLNPQAAQTLGMAIHELVTNSLKYGALSTESGLISVRTESRGDRICVDWVEIDGPPVREPSEFGFGIRVIRDLVEYELGATVDLAFKPSGLVCRFDLPLEAIEHGIE</sequence>
<feature type="domain" description="PAC" evidence="13">
    <location>
        <begin position="1104"/>
        <end position="1155"/>
    </location>
</feature>
<dbReference type="InterPro" id="IPR003018">
    <property type="entry name" value="GAF"/>
</dbReference>
<feature type="domain" description="PAS" evidence="12">
    <location>
        <begin position="1029"/>
        <end position="1101"/>
    </location>
</feature>
<dbReference type="SUPFAM" id="SSF55785">
    <property type="entry name" value="PYP-like sensor domain (PAS domain)"/>
    <property type="match status" value="1"/>
</dbReference>
<dbReference type="InterPro" id="IPR036890">
    <property type="entry name" value="HATPase_C_sf"/>
</dbReference>
<dbReference type="GO" id="GO:0000156">
    <property type="term" value="F:phosphorelay response regulator activity"/>
    <property type="evidence" value="ECO:0007669"/>
    <property type="project" value="InterPro"/>
</dbReference>
<dbReference type="SMART" id="SM00065">
    <property type="entry name" value="GAF"/>
    <property type="match status" value="1"/>
</dbReference>
<evidence type="ECO:0000256" key="11">
    <source>
        <dbReference type="SAM" id="MobiDB-lite"/>
    </source>
</evidence>
<dbReference type="PROSITE" id="PS50122">
    <property type="entry name" value="CHEB"/>
    <property type="match status" value="1"/>
</dbReference>
<proteinExistence type="predicted"/>
<dbReference type="Proteomes" id="UP000198615">
    <property type="component" value="Unassembled WGS sequence"/>
</dbReference>
<dbReference type="CDD" id="cd02440">
    <property type="entry name" value="AdoMet_MTases"/>
    <property type="match status" value="1"/>
</dbReference>
<dbReference type="GO" id="GO:0032259">
    <property type="term" value="P:methylation"/>
    <property type="evidence" value="ECO:0007669"/>
    <property type="project" value="UniProtKB-KW"/>
</dbReference>
<dbReference type="InterPro" id="IPR022642">
    <property type="entry name" value="CheR_C"/>
</dbReference>
<dbReference type="InterPro" id="IPR029016">
    <property type="entry name" value="GAF-like_dom_sf"/>
</dbReference>
<dbReference type="GO" id="GO:0006935">
    <property type="term" value="P:chemotaxis"/>
    <property type="evidence" value="ECO:0007669"/>
    <property type="project" value="UniProtKB-UniRule"/>
</dbReference>
<dbReference type="CDD" id="cd00130">
    <property type="entry name" value="PAS"/>
    <property type="match status" value="1"/>
</dbReference>
<dbReference type="InterPro" id="IPR022641">
    <property type="entry name" value="CheR_N"/>
</dbReference>
<dbReference type="GO" id="GO:0008984">
    <property type="term" value="F:protein-glutamate methylesterase activity"/>
    <property type="evidence" value="ECO:0007669"/>
    <property type="project" value="InterPro"/>
</dbReference>
<evidence type="ECO:0000256" key="3">
    <source>
        <dbReference type="ARBA" id="ARBA00022553"/>
    </source>
</evidence>
<dbReference type="SUPFAM" id="SSF55874">
    <property type="entry name" value="ATPase domain of HSP90 chaperone/DNA topoisomerase II/histidine kinase"/>
    <property type="match status" value="1"/>
</dbReference>
<keyword evidence="9" id="KW-0067">ATP-binding</keyword>
<evidence type="ECO:0000256" key="5">
    <source>
        <dbReference type="ARBA" id="ARBA00022643"/>
    </source>
</evidence>
<dbReference type="Gene3D" id="2.10.70.100">
    <property type="match status" value="1"/>
</dbReference>
<feature type="region of interest" description="Disordered" evidence="11">
    <location>
        <begin position="1"/>
        <end position="21"/>
    </location>
</feature>
<dbReference type="Pfam" id="PF08447">
    <property type="entry name" value="PAS_3"/>
    <property type="match status" value="1"/>
</dbReference>
<name>A0A8G2BFC7_9PROT</name>
<evidence type="ECO:0000256" key="6">
    <source>
        <dbReference type="ARBA" id="ARBA00022679"/>
    </source>
</evidence>
<comment type="caution">
    <text evidence="16">The sequence shown here is derived from an EMBL/GenBank/DDBJ whole genome shotgun (WGS) entry which is preliminary data.</text>
</comment>
<reference evidence="16 17" key="1">
    <citation type="submission" date="2016-10" db="EMBL/GenBank/DDBJ databases">
        <authorList>
            <person name="Varghese N."/>
            <person name="Submissions S."/>
        </authorList>
    </citation>
    <scope>NUCLEOTIDE SEQUENCE [LARGE SCALE GENOMIC DNA]</scope>
    <source>
        <strain evidence="16 17">DSM 18839</strain>
    </source>
</reference>
<keyword evidence="7" id="KW-0547">Nucleotide-binding</keyword>
<dbReference type="GO" id="GO:0004673">
    <property type="term" value="F:protein histidine kinase activity"/>
    <property type="evidence" value="ECO:0007669"/>
    <property type="project" value="UniProtKB-EC"/>
</dbReference>
<evidence type="ECO:0000256" key="10">
    <source>
        <dbReference type="PROSITE-ProRule" id="PRU00050"/>
    </source>
</evidence>
<dbReference type="InterPro" id="IPR000673">
    <property type="entry name" value="Sig_transdc_resp-reg_Me-estase"/>
</dbReference>
<keyword evidence="4" id="KW-0285">Flavoprotein</keyword>
<dbReference type="Gene3D" id="3.30.450.40">
    <property type="match status" value="1"/>
</dbReference>
<dbReference type="Pfam" id="PF01590">
    <property type="entry name" value="GAF"/>
    <property type="match status" value="1"/>
</dbReference>
<dbReference type="Gene3D" id="3.40.50.180">
    <property type="entry name" value="Methylesterase CheB, C-terminal domain"/>
    <property type="match status" value="1"/>
</dbReference>
<feature type="active site" evidence="10">
    <location>
        <position position="59"/>
    </location>
</feature>
<dbReference type="Pfam" id="PF01339">
    <property type="entry name" value="CheB_methylest"/>
    <property type="match status" value="1"/>
</dbReference>
<evidence type="ECO:0000256" key="9">
    <source>
        <dbReference type="ARBA" id="ARBA00022840"/>
    </source>
</evidence>
<dbReference type="SMART" id="SM00091">
    <property type="entry name" value="PAS"/>
    <property type="match status" value="2"/>
</dbReference>
<dbReference type="SUPFAM" id="SSF52738">
    <property type="entry name" value="Methylesterase CheB, C-terminal domain"/>
    <property type="match status" value="1"/>
</dbReference>
<dbReference type="InterPro" id="IPR000014">
    <property type="entry name" value="PAS"/>
</dbReference>
<keyword evidence="10" id="KW-0378">Hydrolase</keyword>
<dbReference type="SMART" id="SM00138">
    <property type="entry name" value="MeTrc"/>
    <property type="match status" value="1"/>
</dbReference>
<dbReference type="Pfam" id="PF07536">
    <property type="entry name" value="HWE_HK"/>
    <property type="match status" value="1"/>
</dbReference>
<evidence type="ECO:0000313" key="17">
    <source>
        <dbReference type="Proteomes" id="UP000198615"/>
    </source>
</evidence>
<dbReference type="InterPro" id="IPR035965">
    <property type="entry name" value="PAS-like_dom_sf"/>
</dbReference>
<protein>
    <recommendedName>
        <fullName evidence="2">histidine kinase</fullName>
        <ecNumber evidence="2">2.7.13.3</ecNumber>
    </recommendedName>
</protein>
<evidence type="ECO:0000313" key="16">
    <source>
        <dbReference type="EMBL" id="SDF37557.1"/>
    </source>
</evidence>
<keyword evidence="6" id="KW-0808">Transferase</keyword>
<feature type="region of interest" description="Disordered" evidence="11">
    <location>
        <begin position="684"/>
        <end position="712"/>
    </location>
</feature>
<dbReference type="PROSITE" id="PS50112">
    <property type="entry name" value="PAS"/>
    <property type="match status" value="1"/>
</dbReference>
<dbReference type="PROSITE" id="PS50113">
    <property type="entry name" value="PAC"/>
    <property type="match status" value="1"/>
</dbReference>
<keyword evidence="5" id="KW-0288">FMN</keyword>
<dbReference type="SUPFAM" id="SSF55781">
    <property type="entry name" value="GAF domain-like"/>
    <property type="match status" value="1"/>
</dbReference>
<dbReference type="InterPro" id="IPR000700">
    <property type="entry name" value="PAS-assoc_C"/>
</dbReference>
<dbReference type="EC" id="2.7.13.3" evidence="2"/>
<evidence type="ECO:0000256" key="1">
    <source>
        <dbReference type="ARBA" id="ARBA00000085"/>
    </source>
</evidence>
<dbReference type="PROSITE" id="PS50123">
    <property type="entry name" value="CHER"/>
    <property type="match status" value="1"/>
</dbReference>
<keyword evidence="10" id="KW-0145">Chemotaxis</keyword>
<evidence type="ECO:0000259" key="14">
    <source>
        <dbReference type="PROSITE" id="PS50122"/>
    </source>
</evidence>
<feature type="active site" evidence="10">
    <location>
        <position position="32"/>
    </location>
</feature>
<keyword evidence="16" id="KW-0489">Methyltransferase</keyword>
<dbReference type="SUPFAM" id="SSF53335">
    <property type="entry name" value="S-adenosyl-L-methionine-dependent methyltransferases"/>
    <property type="match status" value="1"/>
</dbReference>
<dbReference type="Gene3D" id="3.30.450.20">
    <property type="entry name" value="PAS domain"/>
    <property type="match status" value="2"/>
</dbReference>
<comment type="catalytic activity">
    <reaction evidence="1">
        <text>ATP + protein L-histidine = ADP + protein N-phospho-L-histidine.</text>
        <dbReference type="EC" id="2.7.13.3"/>
    </reaction>
</comment>
<dbReference type="InterPro" id="IPR000780">
    <property type="entry name" value="CheR_MeTrfase"/>
</dbReference>
<evidence type="ECO:0000256" key="7">
    <source>
        <dbReference type="ARBA" id="ARBA00022741"/>
    </source>
</evidence>
<feature type="compositionally biased region" description="Low complexity" evidence="11">
    <location>
        <begin position="695"/>
        <end position="705"/>
    </location>
</feature>
<evidence type="ECO:0000259" key="15">
    <source>
        <dbReference type="PROSITE" id="PS50123"/>
    </source>
</evidence>
<dbReference type="CDD" id="cd16434">
    <property type="entry name" value="CheB-CheR_fusion"/>
    <property type="match status" value="1"/>
</dbReference>
<organism evidence="16 17">
    <name type="scientific">Thalassobaculum litoreum DSM 18839</name>
    <dbReference type="NCBI Taxonomy" id="1123362"/>
    <lineage>
        <taxon>Bacteria</taxon>
        <taxon>Pseudomonadati</taxon>
        <taxon>Pseudomonadota</taxon>
        <taxon>Alphaproteobacteria</taxon>
        <taxon>Rhodospirillales</taxon>
        <taxon>Thalassobaculaceae</taxon>
        <taxon>Thalassobaculum</taxon>
    </lineage>
</organism>
<dbReference type="GO" id="GO:0005524">
    <property type="term" value="F:ATP binding"/>
    <property type="evidence" value="ECO:0007669"/>
    <property type="project" value="UniProtKB-KW"/>
</dbReference>
<dbReference type="PANTHER" id="PTHR24422:SF27">
    <property type="entry name" value="PROTEIN-GLUTAMATE O-METHYLTRANSFERASE"/>
    <property type="match status" value="1"/>
</dbReference>
<dbReference type="PANTHER" id="PTHR24422">
    <property type="entry name" value="CHEMOTAXIS PROTEIN METHYLTRANSFERASE"/>
    <property type="match status" value="1"/>
</dbReference>
<evidence type="ECO:0000256" key="2">
    <source>
        <dbReference type="ARBA" id="ARBA00012438"/>
    </source>
</evidence>
<feature type="domain" description="CheB-type methylesterase" evidence="14">
    <location>
        <begin position="23"/>
        <end position="198"/>
    </location>
</feature>
<evidence type="ECO:0000259" key="12">
    <source>
        <dbReference type="PROSITE" id="PS50112"/>
    </source>
</evidence>